<dbReference type="InterPro" id="IPR029063">
    <property type="entry name" value="SAM-dependent_MTases_sf"/>
</dbReference>
<dbReference type="AlphaFoldDB" id="A0A1B2EJQ2"/>
<dbReference type="SUPFAM" id="SSF81799">
    <property type="entry name" value="Putative methyltransferase TM0872, insert domain"/>
    <property type="match status" value="1"/>
</dbReference>
<dbReference type="PANTHER" id="PTHR11265:SF0">
    <property type="entry name" value="12S RRNA N4-METHYLCYTIDINE METHYLTRANSFERASE"/>
    <property type="match status" value="1"/>
</dbReference>
<evidence type="ECO:0000256" key="2">
    <source>
        <dbReference type="ARBA" id="ARBA00022552"/>
    </source>
</evidence>
<keyword evidence="6" id="KW-0963">Cytoplasm</keyword>
<dbReference type="Pfam" id="PF01795">
    <property type="entry name" value="Methyltransf_5"/>
    <property type="match status" value="1"/>
</dbReference>
<dbReference type="SUPFAM" id="SSF53335">
    <property type="entry name" value="S-adenosyl-L-methionine-dependent methyltransferases"/>
    <property type="match status" value="1"/>
</dbReference>
<dbReference type="RefSeq" id="WP_099511074.1">
    <property type="nucleotide sequence ID" value="NZ_CP016616.1"/>
</dbReference>
<evidence type="ECO:0000256" key="7">
    <source>
        <dbReference type="SAM" id="MobiDB-lite"/>
    </source>
</evidence>
<dbReference type="GO" id="GO:0005737">
    <property type="term" value="C:cytoplasm"/>
    <property type="evidence" value="ECO:0007669"/>
    <property type="project" value="UniProtKB-SubCell"/>
</dbReference>
<protein>
    <recommendedName>
        <fullName evidence="6">Ribosomal RNA small subunit methyltransferase H</fullName>
        <ecNumber evidence="6">2.1.1.199</ecNumber>
    </recommendedName>
    <alternativeName>
        <fullName evidence="6">16S rRNA m(4)C1402 methyltransferase</fullName>
    </alternativeName>
    <alternativeName>
        <fullName evidence="6">rRNA (cytosine-N(4)-)-methyltransferase RsmH</fullName>
    </alternativeName>
</protein>
<dbReference type="Gene3D" id="3.40.50.150">
    <property type="entry name" value="Vaccinia Virus protein VP39"/>
    <property type="match status" value="1"/>
</dbReference>
<dbReference type="InterPro" id="IPR002903">
    <property type="entry name" value="RsmH"/>
</dbReference>
<dbReference type="EC" id="2.1.1.199" evidence="6"/>
<dbReference type="EMBL" id="CP016616">
    <property type="protein sequence ID" value="ANY80062.1"/>
    <property type="molecule type" value="Genomic_DNA"/>
</dbReference>
<dbReference type="PIRSF" id="PIRSF004486">
    <property type="entry name" value="MraW"/>
    <property type="match status" value="1"/>
</dbReference>
<keyword evidence="2 6" id="KW-0698">rRNA processing</keyword>
<dbReference type="FunFam" id="1.10.150.170:FF:000003">
    <property type="entry name" value="Ribosomal RNA small subunit methyltransferase H"/>
    <property type="match status" value="1"/>
</dbReference>
<evidence type="ECO:0000313" key="8">
    <source>
        <dbReference type="EMBL" id="ANY80062.1"/>
    </source>
</evidence>
<feature type="region of interest" description="Disordered" evidence="7">
    <location>
        <begin position="295"/>
        <end position="328"/>
    </location>
</feature>
<comment type="subcellular location">
    <subcellularLocation>
        <location evidence="6">Cytoplasm</location>
    </subcellularLocation>
</comment>
<dbReference type="PANTHER" id="PTHR11265">
    <property type="entry name" value="S-ADENOSYL-METHYLTRANSFERASE MRAW"/>
    <property type="match status" value="1"/>
</dbReference>
<feature type="binding site" evidence="6">
    <location>
        <position position="93"/>
    </location>
    <ligand>
        <name>S-adenosyl-L-methionine</name>
        <dbReference type="ChEBI" id="CHEBI:59789"/>
    </ligand>
</feature>
<keyword evidence="3 6" id="KW-0489">Methyltransferase</keyword>
<comment type="similarity">
    <text evidence="1 6">Belongs to the methyltransferase superfamily. RsmH family.</text>
</comment>
<evidence type="ECO:0000256" key="5">
    <source>
        <dbReference type="ARBA" id="ARBA00022691"/>
    </source>
</evidence>
<organism evidence="8">
    <name type="scientific">Microvirga ossetica</name>
    <dbReference type="NCBI Taxonomy" id="1882682"/>
    <lineage>
        <taxon>Bacteria</taxon>
        <taxon>Pseudomonadati</taxon>
        <taxon>Pseudomonadota</taxon>
        <taxon>Alphaproteobacteria</taxon>
        <taxon>Hyphomicrobiales</taxon>
        <taxon>Methylobacteriaceae</taxon>
        <taxon>Microvirga</taxon>
    </lineage>
</organism>
<feature type="binding site" evidence="6">
    <location>
        <position position="114"/>
    </location>
    <ligand>
        <name>S-adenosyl-L-methionine</name>
        <dbReference type="ChEBI" id="CHEBI:59789"/>
    </ligand>
</feature>
<feature type="binding site" evidence="6">
    <location>
        <position position="121"/>
    </location>
    <ligand>
        <name>S-adenosyl-L-methionine</name>
        <dbReference type="ChEBI" id="CHEBI:59789"/>
    </ligand>
</feature>
<dbReference type="GO" id="GO:0070475">
    <property type="term" value="P:rRNA base methylation"/>
    <property type="evidence" value="ECO:0007669"/>
    <property type="project" value="UniProtKB-UniRule"/>
</dbReference>
<sequence>MTGRGDGPGAGAAGGLSRHVPVLLVEVCTALDAKRGAAFIDGTFGAGGYTRAILDAHPQNKVVAIDRDPDAIAGGASLAAKFKKRLMLVPGRFGDLDEIAQAQGFDALDGVVLDIGVSSMQIDQAERGFSFRNEGPLDMRMERSGPSAADLVNESSEAELADIFYHYGEERRARAVARAIIEMRRRQPFETTRQLADLVASLIRQEPSGIHPATRVFQGLRIAVNDELGELVRALHAAERILKPGGRLVVVTFHSLEDRIVKQFFAARTGRAPAGSRHLPTAAAPEPTFDAITRGPVGPSEQEMAQNPRARSAKLRAGARTDTPPQEPLSAIAMLAELPQTAEKRGGRR</sequence>
<gene>
    <name evidence="6" type="primary">rsmH</name>
    <name evidence="8" type="ORF">BB934_19030</name>
</gene>
<evidence type="ECO:0000256" key="3">
    <source>
        <dbReference type="ARBA" id="ARBA00022603"/>
    </source>
</evidence>
<keyword evidence="4 6" id="KW-0808">Transferase</keyword>
<keyword evidence="5 6" id="KW-0949">S-adenosyl-L-methionine</keyword>
<reference evidence="8" key="1">
    <citation type="submission" date="2016-07" db="EMBL/GenBank/DDBJ databases">
        <title>Microvirga ossetica sp. nov. a new species of rhizobia isolated from root nodules of the legume species Vicia alpestris Steven originated from North Ossetia region in the Caucasus.</title>
        <authorList>
            <person name="Safronova V.I."/>
            <person name="Kuznetsova I.G."/>
            <person name="Sazanova A.L."/>
            <person name="Belimov A."/>
            <person name="Andronov E."/>
            <person name="Osledkin Y.S."/>
            <person name="Onishchuk O.P."/>
            <person name="Kurchak O.N."/>
            <person name="Shaposhnikov A.I."/>
            <person name="Willems A."/>
            <person name="Tikhonovich I.A."/>
        </authorList>
    </citation>
    <scope>NUCLEOTIDE SEQUENCE [LARGE SCALE GENOMIC DNA]</scope>
    <source>
        <strain evidence="8">V5/3M</strain>
    </source>
</reference>
<name>A0A1B2EJQ2_9HYPH</name>
<feature type="binding site" evidence="6">
    <location>
        <begin position="47"/>
        <end position="49"/>
    </location>
    <ligand>
        <name>S-adenosyl-L-methionine</name>
        <dbReference type="ChEBI" id="CHEBI:59789"/>
    </ligand>
</feature>
<evidence type="ECO:0000256" key="1">
    <source>
        <dbReference type="ARBA" id="ARBA00010396"/>
    </source>
</evidence>
<dbReference type="KEGG" id="moc:BB934_19030"/>
<dbReference type="GO" id="GO:0071424">
    <property type="term" value="F:rRNA (cytosine-N4-)-methyltransferase activity"/>
    <property type="evidence" value="ECO:0007669"/>
    <property type="project" value="UniProtKB-UniRule"/>
</dbReference>
<evidence type="ECO:0000256" key="6">
    <source>
        <dbReference type="HAMAP-Rule" id="MF_01007"/>
    </source>
</evidence>
<proteinExistence type="inferred from homology"/>
<comment type="function">
    <text evidence="6">Specifically methylates the N4 position of cytidine in position 1402 (C1402) of 16S rRNA.</text>
</comment>
<dbReference type="NCBIfam" id="TIGR00006">
    <property type="entry name" value="16S rRNA (cytosine(1402)-N(4))-methyltransferase RsmH"/>
    <property type="match status" value="1"/>
</dbReference>
<dbReference type="InterPro" id="IPR023397">
    <property type="entry name" value="SAM-dep_MeTrfase_MraW_recog"/>
</dbReference>
<feature type="region of interest" description="Disordered" evidence="7">
    <location>
        <begin position="271"/>
        <end position="290"/>
    </location>
</feature>
<evidence type="ECO:0000256" key="4">
    <source>
        <dbReference type="ARBA" id="ARBA00022679"/>
    </source>
</evidence>
<feature type="binding site" evidence="6">
    <location>
        <position position="66"/>
    </location>
    <ligand>
        <name>S-adenosyl-L-methionine</name>
        <dbReference type="ChEBI" id="CHEBI:59789"/>
    </ligand>
</feature>
<accession>A0A1B2EJQ2</accession>
<dbReference type="OrthoDB" id="9806637at2"/>
<dbReference type="HAMAP" id="MF_01007">
    <property type="entry name" value="16SrRNA_methyltr_H"/>
    <property type="match status" value="1"/>
</dbReference>
<dbReference type="Gene3D" id="1.10.150.170">
    <property type="entry name" value="Putative methyltransferase TM0872, insert domain"/>
    <property type="match status" value="1"/>
</dbReference>
<comment type="catalytic activity">
    <reaction evidence="6">
        <text>cytidine(1402) in 16S rRNA + S-adenosyl-L-methionine = N(4)-methylcytidine(1402) in 16S rRNA + S-adenosyl-L-homocysteine + H(+)</text>
        <dbReference type="Rhea" id="RHEA:42928"/>
        <dbReference type="Rhea" id="RHEA-COMP:10286"/>
        <dbReference type="Rhea" id="RHEA-COMP:10287"/>
        <dbReference type="ChEBI" id="CHEBI:15378"/>
        <dbReference type="ChEBI" id="CHEBI:57856"/>
        <dbReference type="ChEBI" id="CHEBI:59789"/>
        <dbReference type="ChEBI" id="CHEBI:74506"/>
        <dbReference type="ChEBI" id="CHEBI:82748"/>
        <dbReference type="EC" id="2.1.1.199"/>
    </reaction>
</comment>